<accession>A0A226ECK8</accession>
<organism evidence="1 2">
    <name type="scientific">Folsomia candida</name>
    <name type="common">Springtail</name>
    <dbReference type="NCBI Taxonomy" id="158441"/>
    <lineage>
        <taxon>Eukaryota</taxon>
        <taxon>Metazoa</taxon>
        <taxon>Ecdysozoa</taxon>
        <taxon>Arthropoda</taxon>
        <taxon>Hexapoda</taxon>
        <taxon>Collembola</taxon>
        <taxon>Entomobryomorpha</taxon>
        <taxon>Isotomoidea</taxon>
        <taxon>Isotomidae</taxon>
        <taxon>Proisotominae</taxon>
        <taxon>Folsomia</taxon>
    </lineage>
</organism>
<name>A0A226ECK8_FOLCA</name>
<evidence type="ECO:0000313" key="1">
    <source>
        <dbReference type="EMBL" id="OXA54938.1"/>
    </source>
</evidence>
<dbReference type="Proteomes" id="UP000198287">
    <property type="component" value="Unassembled WGS sequence"/>
</dbReference>
<evidence type="ECO:0000313" key="2">
    <source>
        <dbReference type="Proteomes" id="UP000198287"/>
    </source>
</evidence>
<sequence length="248" mass="27996">MLEHPMSEQQPPSGLMPWPHLRPPHPLKGVKNTKISIFKRSPKIQIWPQFQNFAPGYVFEKMKISKKLSLTLDMIMQLSGSIMVHYFPNPIEIGFLARVLLSENMAFFVFLTPLSGCGGRKCGHGIKPLGGCCSLMGGSNISKGHRDLWVATSEVFLLSKTVFKNALLMPSTQRVTVNLGERCATPIDRCGVQQKKKVKEIYDNGIQASCKKCRPNCRQTKYTTAVTSSPLTQHHMELYRDEYKEQLK</sequence>
<keyword evidence="2" id="KW-1185">Reference proteome</keyword>
<protein>
    <submittedName>
        <fullName evidence="1">Uncharacterized protein</fullName>
    </submittedName>
</protein>
<reference evidence="1 2" key="1">
    <citation type="submission" date="2015-12" db="EMBL/GenBank/DDBJ databases">
        <title>The genome of Folsomia candida.</title>
        <authorList>
            <person name="Faddeeva A."/>
            <person name="Derks M.F."/>
            <person name="Anvar Y."/>
            <person name="Smit S."/>
            <person name="Van Straalen N."/>
            <person name="Roelofs D."/>
        </authorList>
    </citation>
    <scope>NUCLEOTIDE SEQUENCE [LARGE SCALE GENOMIC DNA]</scope>
    <source>
        <strain evidence="1 2">VU population</strain>
        <tissue evidence="1">Whole body</tissue>
    </source>
</reference>
<comment type="caution">
    <text evidence="1">The sequence shown here is derived from an EMBL/GenBank/DDBJ whole genome shotgun (WGS) entry which is preliminary data.</text>
</comment>
<dbReference type="EMBL" id="LNIX01000005">
    <property type="protein sequence ID" value="OXA54938.1"/>
    <property type="molecule type" value="Genomic_DNA"/>
</dbReference>
<dbReference type="AlphaFoldDB" id="A0A226ECK8"/>
<gene>
    <name evidence="1" type="ORF">Fcan01_10093</name>
</gene>
<proteinExistence type="predicted"/>
<dbReference type="OrthoDB" id="6502088at2759"/>